<gene>
    <name evidence="3" type="ORF">VZT92_017994</name>
</gene>
<comment type="caution">
    <text evidence="3">The sequence shown here is derived from an EMBL/GenBank/DDBJ whole genome shotgun (WGS) entry which is preliminary data.</text>
</comment>
<feature type="region of interest" description="Disordered" evidence="2">
    <location>
        <begin position="702"/>
        <end position="723"/>
    </location>
</feature>
<accession>A0AAW1EPE9</accession>
<dbReference type="Proteomes" id="UP001488805">
    <property type="component" value="Unassembled WGS sequence"/>
</dbReference>
<dbReference type="EMBL" id="JBCEZU010000156">
    <property type="protein sequence ID" value="KAK9524131.1"/>
    <property type="molecule type" value="Genomic_DNA"/>
</dbReference>
<evidence type="ECO:0000313" key="3">
    <source>
        <dbReference type="EMBL" id="KAK9524131.1"/>
    </source>
</evidence>
<feature type="coiled-coil region" evidence="1">
    <location>
        <begin position="412"/>
        <end position="453"/>
    </location>
</feature>
<organism evidence="3 4">
    <name type="scientific">Zoarces viviparus</name>
    <name type="common">Viviparous eelpout</name>
    <name type="synonym">Blennius viviparus</name>
    <dbReference type="NCBI Taxonomy" id="48416"/>
    <lineage>
        <taxon>Eukaryota</taxon>
        <taxon>Metazoa</taxon>
        <taxon>Chordata</taxon>
        <taxon>Craniata</taxon>
        <taxon>Vertebrata</taxon>
        <taxon>Euteleostomi</taxon>
        <taxon>Actinopterygii</taxon>
        <taxon>Neopterygii</taxon>
        <taxon>Teleostei</taxon>
        <taxon>Neoteleostei</taxon>
        <taxon>Acanthomorphata</taxon>
        <taxon>Eupercaria</taxon>
        <taxon>Perciformes</taxon>
        <taxon>Cottioidei</taxon>
        <taxon>Zoarcales</taxon>
        <taxon>Zoarcidae</taxon>
        <taxon>Zoarcinae</taxon>
        <taxon>Zoarces</taxon>
    </lineage>
</organism>
<feature type="coiled-coil region" evidence="1">
    <location>
        <begin position="38"/>
        <end position="129"/>
    </location>
</feature>
<feature type="region of interest" description="Disordered" evidence="2">
    <location>
        <begin position="598"/>
        <end position="620"/>
    </location>
</feature>
<keyword evidence="1" id="KW-0175">Coiled coil</keyword>
<evidence type="ECO:0000256" key="2">
    <source>
        <dbReference type="SAM" id="MobiDB-lite"/>
    </source>
</evidence>
<proteinExistence type="predicted"/>
<feature type="region of interest" description="Disordered" evidence="2">
    <location>
        <begin position="165"/>
        <end position="187"/>
    </location>
</feature>
<feature type="coiled-coil region" evidence="1">
    <location>
        <begin position="521"/>
        <end position="562"/>
    </location>
</feature>
<reference evidence="3 4" key="1">
    <citation type="journal article" date="2024" name="Genome Biol. Evol.">
        <title>Chromosome-level genome assembly of the viviparous eelpout Zoarces viviparus.</title>
        <authorList>
            <person name="Fuhrmann N."/>
            <person name="Brasseur M.V."/>
            <person name="Bakowski C.E."/>
            <person name="Podsiadlowski L."/>
            <person name="Prost S."/>
            <person name="Krehenwinkel H."/>
            <person name="Mayer C."/>
        </authorList>
    </citation>
    <scope>NUCLEOTIDE SEQUENCE [LARGE SCALE GENOMIC DNA]</scope>
    <source>
        <strain evidence="3">NO-MEL_2022_Ind0_liver</strain>
    </source>
</reference>
<feature type="coiled-coil region" evidence="1">
    <location>
        <begin position="275"/>
        <end position="340"/>
    </location>
</feature>
<protein>
    <submittedName>
        <fullName evidence="3">Uncharacterized protein</fullName>
    </submittedName>
</protein>
<name>A0AAW1EPE9_ZOAVI</name>
<evidence type="ECO:0000256" key="1">
    <source>
        <dbReference type="SAM" id="Coils"/>
    </source>
</evidence>
<dbReference type="AlphaFoldDB" id="A0AAW1EPE9"/>
<sequence>MFIKNAMAKTQEHNLLSQTILDLESCVSQKDSELIQSKAEWKIKLTDLEDRMRSERAANEESFQREQELQRQSRKMEVEWCNQREEEIKLLTQQNADLQEHNLSLQELAQQTDKEKEQFKKEQTKLRQTILDLESCATQKDSELIRSKAEWKIKLTDLEDRMRSEHAAKEESFQREQELKRQSRKMEEKWRNQKEEIKLLTQQNADLQKHNINLQELAKQTEKEKEQFKKEQTKLRQTMESCAMQKNSELIRSEVEWKIKLTDLEDRMRSEHAAKEESFHREQELQRQSREMEEKWCNQKEEIKLLTQQNADLQKHNISLRELTKQTDKEKEQFKKEQTKLRQTILDLESCATQKDSELIRSKAEWKIKLTDLEDRMRSEHAAKEESFQREQELQRQSRKMEVEWCNQKEEIKLLTQQNADLQEHNLSLQELAQQTDKEKEQFKKEQTKLRQTILDLESCATQKDSELIRSKAEWKIKLTDLEDRMRSEHAANEESFQREQELQRQSRKMEVEWCNQKEEIKLLTQQNADLQEHNLSLQELAQQTDKEKEQFKKEQTKLRQTILDLESCATQKDSELIRSKAEWKIKLTDLEDRMRSEHAAKEESFQREQELKRQSRKMEEKWRNQKEEIKLLTQQNADLQKHNINLQELAKQTEKEKEQFKKEQTKLRQTILDLESCATQKDSELIYLYSKRREKWHRVSDDLKDEPRGATPQSVNGSIIPVAADPLPENVLDMSSDMDDRLVSELRMTGVLINTQQQRKTET</sequence>
<evidence type="ECO:0000313" key="4">
    <source>
        <dbReference type="Proteomes" id="UP001488805"/>
    </source>
</evidence>
<keyword evidence="4" id="KW-1185">Reference proteome</keyword>